<organism evidence="1 2">
    <name type="scientific">Eretmocerus hayati</name>
    <dbReference type="NCBI Taxonomy" id="131215"/>
    <lineage>
        <taxon>Eukaryota</taxon>
        <taxon>Metazoa</taxon>
        <taxon>Ecdysozoa</taxon>
        <taxon>Arthropoda</taxon>
        <taxon>Hexapoda</taxon>
        <taxon>Insecta</taxon>
        <taxon>Pterygota</taxon>
        <taxon>Neoptera</taxon>
        <taxon>Endopterygota</taxon>
        <taxon>Hymenoptera</taxon>
        <taxon>Apocrita</taxon>
        <taxon>Proctotrupomorpha</taxon>
        <taxon>Chalcidoidea</taxon>
        <taxon>Aphelinidae</taxon>
        <taxon>Aphelininae</taxon>
        <taxon>Eretmocerus</taxon>
    </lineage>
</organism>
<comment type="caution">
    <text evidence="1">The sequence shown here is derived from an EMBL/GenBank/DDBJ whole genome shotgun (WGS) entry which is preliminary data.</text>
</comment>
<dbReference type="Proteomes" id="UP001239111">
    <property type="component" value="Chromosome 3"/>
</dbReference>
<evidence type="ECO:0000313" key="2">
    <source>
        <dbReference type="Proteomes" id="UP001239111"/>
    </source>
</evidence>
<protein>
    <submittedName>
        <fullName evidence="1">Uncharacterized protein</fullName>
    </submittedName>
</protein>
<gene>
    <name evidence="1" type="ORF">QAD02_000036</name>
</gene>
<accession>A0ACC2NCA2</accession>
<keyword evidence="2" id="KW-1185">Reference proteome</keyword>
<evidence type="ECO:0000313" key="1">
    <source>
        <dbReference type="EMBL" id="KAJ8668777.1"/>
    </source>
</evidence>
<name>A0ACC2NCA2_9HYME</name>
<sequence length="104" mass="12102">MVSENNKNLQSKNDEDIDLALDVRGILTEKGNQHEYVLVWFHEDPKTIGATYIRRIDDFIGSKQDKPIDHYPTKRVINNEAEYPPAQVIAVAGWRKFSFFYAPY</sequence>
<proteinExistence type="predicted"/>
<dbReference type="EMBL" id="CM056743">
    <property type="protein sequence ID" value="KAJ8668777.1"/>
    <property type="molecule type" value="Genomic_DNA"/>
</dbReference>
<reference evidence="1" key="1">
    <citation type="submission" date="2023-04" db="EMBL/GenBank/DDBJ databases">
        <title>A chromosome-level genome assembly of the parasitoid wasp Eretmocerus hayati.</title>
        <authorList>
            <person name="Zhong Y."/>
            <person name="Liu S."/>
            <person name="Liu Y."/>
        </authorList>
    </citation>
    <scope>NUCLEOTIDE SEQUENCE</scope>
    <source>
        <strain evidence="1">ZJU_SS_LIU_2023</strain>
    </source>
</reference>